<reference evidence="3 4" key="1">
    <citation type="submission" date="2016-12" db="EMBL/GenBank/DDBJ databases">
        <title>The genomes of Aspergillus section Nigri reveals drivers in fungal speciation.</title>
        <authorList>
            <consortium name="DOE Joint Genome Institute"/>
            <person name="Vesth T.C."/>
            <person name="Nybo J."/>
            <person name="Theobald S."/>
            <person name="Brandl J."/>
            <person name="Frisvad J.C."/>
            <person name="Nielsen K.F."/>
            <person name="Lyhne E.K."/>
            <person name="Kogle M.E."/>
            <person name="Kuo A."/>
            <person name="Riley R."/>
            <person name="Clum A."/>
            <person name="Nolan M."/>
            <person name="Lipzen A."/>
            <person name="Salamov A."/>
            <person name="Henrissat B."/>
            <person name="Wiebenga A."/>
            <person name="De Vries R.P."/>
            <person name="Grigoriev I.V."/>
            <person name="Mortensen U.H."/>
            <person name="Andersen M.R."/>
            <person name="Baker S.E."/>
        </authorList>
    </citation>
    <scope>NUCLEOTIDE SEQUENCE [LARGE SCALE GENOMIC DNA]</scope>
    <source>
        <strain evidence="3 4">IBT 23096</strain>
    </source>
</reference>
<dbReference type="InterPro" id="IPR050471">
    <property type="entry name" value="AB_hydrolase"/>
</dbReference>
<dbReference type="RefSeq" id="XP_024701138.1">
    <property type="nucleotide sequence ID" value="XM_024853591.1"/>
</dbReference>
<sequence length="302" mass="33615">MSSDPQSPRSQALRYISDSRFHRLFKHGELTFTYADVGVPSDTTILFMPGMFASRYLAVWMHAIAKTVGVRVLVVDRPGMGSSTPVPLEQRVSAWIDLVPALLSHLNIPHVALASHSAGMIYLLNTLHHCRDLLHPERPYVAFLAPWVNPTHSRITSMQLAQHLPMPAFSIWNQIPRFLLLTATPVFESSGALVNKMSSISGSAPVESASGSGSAQVERGRRRMESKHGVSRDVQRELETLVFRFMFEEGTQGANDEAMQCLWGVDDVWDFEAVVVKGTDHNSVMQETGLFERIFREAAGRS</sequence>
<dbReference type="GeneID" id="36561289"/>
<dbReference type="PANTHER" id="PTHR43433">
    <property type="entry name" value="HYDROLASE, ALPHA/BETA FOLD FAMILY PROTEIN"/>
    <property type="match status" value="1"/>
</dbReference>
<proteinExistence type="predicted"/>
<accession>A0A2I2FZ59</accession>
<dbReference type="Proteomes" id="UP000234275">
    <property type="component" value="Unassembled WGS sequence"/>
</dbReference>
<dbReference type="PANTHER" id="PTHR43433:SF10">
    <property type="entry name" value="AB HYDROLASE-1 DOMAIN-CONTAINING PROTEIN"/>
    <property type="match status" value="1"/>
</dbReference>
<dbReference type="VEuPathDB" id="FungiDB:P170DRAFT_478771"/>
<evidence type="ECO:0000256" key="1">
    <source>
        <dbReference type="SAM" id="MobiDB-lite"/>
    </source>
</evidence>
<dbReference type="EMBL" id="MSFO01000007">
    <property type="protein sequence ID" value="PLB45836.1"/>
    <property type="molecule type" value="Genomic_DNA"/>
</dbReference>
<dbReference type="Pfam" id="PF12697">
    <property type="entry name" value="Abhydrolase_6"/>
    <property type="match status" value="1"/>
</dbReference>
<comment type="caution">
    <text evidence="3">The sequence shown here is derived from an EMBL/GenBank/DDBJ whole genome shotgun (WGS) entry which is preliminary data.</text>
</comment>
<evidence type="ECO:0000259" key="2">
    <source>
        <dbReference type="Pfam" id="PF12697"/>
    </source>
</evidence>
<protein>
    <recommendedName>
        <fullName evidence="2">AB hydrolase-1 domain-containing protein</fullName>
    </recommendedName>
</protein>
<dbReference type="STRING" id="1392250.A0A2I2FZ59"/>
<dbReference type="AlphaFoldDB" id="A0A2I2FZ59"/>
<feature type="domain" description="AB hydrolase-1" evidence="2">
    <location>
        <begin position="45"/>
        <end position="286"/>
    </location>
</feature>
<dbReference type="Gene3D" id="3.40.50.1820">
    <property type="entry name" value="alpha/beta hydrolase"/>
    <property type="match status" value="1"/>
</dbReference>
<dbReference type="InterPro" id="IPR029058">
    <property type="entry name" value="AB_hydrolase_fold"/>
</dbReference>
<feature type="region of interest" description="Disordered" evidence="1">
    <location>
        <begin position="202"/>
        <end position="230"/>
    </location>
</feature>
<dbReference type="InterPro" id="IPR000073">
    <property type="entry name" value="AB_hydrolase_1"/>
</dbReference>
<dbReference type="SUPFAM" id="SSF53474">
    <property type="entry name" value="alpha/beta-Hydrolases"/>
    <property type="match status" value="1"/>
</dbReference>
<evidence type="ECO:0000313" key="3">
    <source>
        <dbReference type="EMBL" id="PLB45836.1"/>
    </source>
</evidence>
<organism evidence="3 4">
    <name type="scientific">Aspergillus steynii IBT 23096</name>
    <dbReference type="NCBI Taxonomy" id="1392250"/>
    <lineage>
        <taxon>Eukaryota</taxon>
        <taxon>Fungi</taxon>
        <taxon>Dikarya</taxon>
        <taxon>Ascomycota</taxon>
        <taxon>Pezizomycotina</taxon>
        <taxon>Eurotiomycetes</taxon>
        <taxon>Eurotiomycetidae</taxon>
        <taxon>Eurotiales</taxon>
        <taxon>Aspergillaceae</taxon>
        <taxon>Aspergillus</taxon>
        <taxon>Aspergillus subgen. Circumdati</taxon>
    </lineage>
</organism>
<name>A0A2I2FZ59_9EURO</name>
<keyword evidence="4" id="KW-1185">Reference proteome</keyword>
<evidence type="ECO:0000313" key="4">
    <source>
        <dbReference type="Proteomes" id="UP000234275"/>
    </source>
</evidence>
<dbReference type="OrthoDB" id="294702at2759"/>
<gene>
    <name evidence="3" type="ORF">P170DRAFT_478771</name>
</gene>